<keyword evidence="6" id="KW-1015">Disulfide bond</keyword>
<dbReference type="Gene3D" id="2.60.120.970">
    <property type="match status" value="1"/>
</dbReference>
<dbReference type="CDD" id="cd13761">
    <property type="entry name" value="TGF_beta_BMP5_like"/>
    <property type="match status" value="1"/>
</dbReference>
<dbReference type="EMBL" id="JAEAOA010002002">
    <property type="protein sequence ID" value="KAK3598253.1"/>
    <property type="molecule type" value="Genomic_DNA"/>
</dbReference>
<evidence type="ECO:0000256" key="8">
    <source>
        <dbReference type="RuleBase" id="RU000354"/>
    </source>
</evidence>
<dbReference type="Pfam" id="PF00019">
    <property type="entry name" value="TGF_beta"/>
    <property type="match status" value="1"/>
</dbReference>
<keyword evidence="5 8" id="KW-0339">Growth factor</keyword>
<name>A0AAE0SVE0_9BIVA</name>
<dbReference type="Proteomes" id="UP001195483">
    <property type="component" value="Unassembled WGS sequence"/>
</dbReference>
<keyword evidence="7" id="KW-0325">Glycoprotein</keyword>
<reference evidence="10" key="2">
    <citation type="journal article" date="2021" name="Genome Biol. Evol.">
        <title>Developing a high-quality reference genome for a parasitic bivalve with doubly uniparental inheritance (Bivalvia: Unionida).</title>
        <authorList>
            <person name="Smith C.H."/>
        </authorList>
    </citation>
    <scope>NUCLEOTIDE SEQUENCE</scope>
    <source>
        <strain evidence="10">CHS0354</strain>
        <tissue evidence="10">Mantle</tissue>
    </source>
</reference>
<dbReference type="SUPFAM" id="SSF57501">
    <property type="entry name" value="Cystine-knot cytokines"/>
    <property type="match status" value="1"/>
</dbReference>
<dbReference type="FunFam" id="2.10.90.10:FF:000001">
    <property type="entry name" value="Bone morphogenetic protein 4"/>
    <property type="match status" value="1"/>
</dbReference>
<reference evidence="10" key="3">
    <citation type="submission" date="2023-05" db="EMBL/GenBank/DDBJ databases">
        <authorList>
            <person name="Smith C.H."/>
        </authorList>
    </citation>
    <scope>NUCLEOTIDE SEQUENCE</scope>
    <source>
        <strain evidence="10">CHS0354</strain>
        <tissue evidence="10">Mantle</tissue>
    </source>
</reference>
<dbReference type="InterPro" id="IPR001839">
    <property type="entry name" value="TGF-b_C"/>
</dbReference>
<evidence type="ECO:0000256" key="1">
    <source>
        <dbReference type="ARBA" id="ARBA00004613"/>
    </source>
</evidence>
<evidence type="ECO:0000256" key="3">
    <source>
        <dbReference type="ARBA" id="ARBA00022525"/>
    </source>
</evidence>
<evidence type="ECO:0000313" key="10">
    <source>
        <dbReference type="EMBL" id="KAK3598253.1"/>
    </source>
</evidence>
<dbReference type="InterPro" id="IPR015615">
    <property type="entry name" value="TGF-beta-rel"/>
</dbReference>
<dbReference type="GO" id="GO:0005125">
    <property type="term" value="F:cytokine activity"/>
    <property type="evidence" value="ECO:0007669"/>
    <property type="project" value="TreeGrafter"/>
</dbReference>
<dbReference type="AlphaFoldDB" id="A0AAE0SVE0"/>
<proteinExistence type="inferred from homology"/>
<evidence type="ECO:0000256" key="7">
    <source>
        <dbReference type="ARBA" id="ARBA00023180"/>
    </source>
</evidence>
<dbReference type="PROSITE" id="PS00250">
    <property type="entry name" value="TGF_BETA_1"/>
    <property type="match status" value="1"/>
</dbReference>
<protein>
    <recommendedName>
        <fullName evidence="9">TGF-beta family profile domain-containing protein</fullName>
    </recommendedName>
</protein>
<dbReference type="Pfam" id="PF00688">
    <property type="entry name" value="TGFb_propeptide"/>
    <property type="match status" value="1"/>
</dbReference>
<gene>
    <name evidence="10" type="ORF">CHS0354_034234</name>
</gene>
<evidence type="ECO:0000259" key="9">
    <source>
        <dbReference type="PROSITE" id="PS51362"/>
    </source>
</evidence>
<dbReference type="PROSITE" id="PS51362">
    <property type="entry name" value="TGF_BETA_2"/>
    <property type="match status" value="1"/>
</dbReference>
<dbReference type="PANTHER" id="PTHR11848">
    <property type="entry name" value="TGF-BETA FAMILY"/>
    <property type="match status" value="1"/>
</dbReference>
<comment type="subcellular location">
    <subcellularLocation>
        <location evidence="1">Secreted</location>
    </subcellularLocation>
</comment>
<evidence type="ECO:0000256" key="2">
    <source>
        <dbReference type="ARBA" id="ARBA00006656"/>
    </source>
</evidence>
<comment type="caution">
    <text evidence="10">The sequence shown here is derived from an EMBL/GenBank/DDBJ whole genome shotgun (WGS) entry which is preliminary data.</text>
</comment>
<evidence type="ECO:0000256" key="5">
    <source>
        <dbReference type="ARBA" id="ARBA00023030"/>
    </source>
</evidence>
<accession>A0AAE0SVE0</accession>
<evidence type="ECO:0000256" key="6">
    <source>
        <dbReference type="ARBA" id="ARBA00023157"/>
    </source>
</evidence>
<dbReference type="InterPro" id="IPR017948">
    <property type="entry name" value="TGFb_CS"/>
</dbReference>
<sequence length="434" mass="49566">MDRVVSLMQRILATLAVLVNLYTVYCLQSNVNTIGNVLNNTFLKKTIVDNNRQEDLRQDMEKKLLTIMGLHQRRNLTKLNAFENSAVPYMLEIYKMINDDDGREGLGTEPSRVNTAFNNTYVPDRHEIKGTSLVMSFGNQAHKLHSLPHQKKGILYFDFMDVLPGVVATHAEVQIYKERTTIEDRFSYLIETFLIRRGTNNEEMILQPVANLSVSKSYEGWLSMKVTNAAKYWTVNRKQNLGLYMQVTDVEIGQYIDPYKSGIVGEDGSESKRTFMISYFKNPNEDHVPYTRSKRQVPDISATNVSTEGDFNADFLQPYLASQTMFASYKREEICKRHEMYVNFTDLGWNSWITAPVGYQAYFCAGDCRFPLADHLNPSVHAILQVIQRNINPAISKVCCVPTKMSPINILYMSNNTVVVAKYPNMVVDACGCR</sequence>
<keyword evidence="4" id="KW-0732">Signal</keyword>
<dbReference type="InterPro" id="IPR029034">
    <property type="entry name" value="Cystine-knot_cytokine"/>
</dbReference>
<dbReference type="InterPro" id="IPR001111">
    <property type="entry name" value="TGF-b_propeptide"/>
</dbReference>
<keyword evidence="3" id="KW-0964">Secreted</keyword>
<feature type="domain" description="TGF-beta family profile" evidence="9">
    <location>
        <begin position="317"/>
        <end position="434"/>
    </location>
</feature>
<dbReference type="GO" id="GO:0005615">
    <property type="term" value="C:extracellular space"/>
    <property type="evidence" value="ECO:0007669"/>
    <property type="project" value="TreeGrafter"/>
</dbReference>
<comment type="similarity">
    <text evidence="2 8">Belongs to the TGF-beta family.</text>
</comment>
<organism evidence="10 11">
    <name type="scientific">Potamilus streckersoni</name>
    <dbReference type="NCBI Taxonomy" id="2493646"/>
    <lineage>
        <taxon>Eukaryota</taxon>
        <taxon>Metazoa</taxon>
        <taxon>Spiralia</taxon>
        <taxon>Lophotrochozoa</taxon>
        <taxon>Mollusca</taxon>
        <taxon>Bivalvia</taxon>
        <taxon>Autobranchia</taxon>
        <taxon>Heteroconchia</taxon>
        <taxon>Palaeoheterodonta</taxon>
        <taxon>Unionida</taxon>
        <taxon>Unionoidea</taxon>
        <taxon>Unionidae</taxon>
        <taxon>Ambleminae</taxon>
        <taxon>Lampsilini</taxon>
        <taxon>Potamilus</taxon>
    </lineage>
</organism>
<dbReference type="Gene3D" id="2.10.90.10">
    <property type="entry name" value="Cystine-knot cytokines"/>
    <property type="match status" value="1"/>
</dbReference>
<dbReference type="SMART" id="SM00204">
    <property type="entry name" value="TGFB"/>
    <property type="match status" value="1"/>
</dbReference>
<reference evidence="10" key="1">
    <citation type="journal article" date="2021" name="Genome Biol. Evol.">
        <title>A High-Quality Reference Genome for a Parasitic Bivalve with Doubly Uniparental Inheritance (Bivalvia: Unionida).</title>
        <authorList>
            <person name="Smith C.H."/>
        </authorList>
    </citation>
    <scope>NUCLEOTIDE SEQUENCE</scope>
    <source>
        <strain evidence="10">CHS0354</strain>
    </source>
</reference>
<dbReference type="PANTHER" id="PTHR11848:SF310">
    <property type="entry name" value="PROTEIN 60A-RELATED"/>
    <property type="match status" value="1"/>
</dbReference>
<keyword evidence="11" id="KW-1185">Reference proteome</keyword>
<dbReference type="GO" id="GO:0008083">
    <property type="term" value="F:growth factor activity"/>
    <property type="evidence" value="ECO:0007669"/>
    <property type="project" value="UniProtKB-KW"/>
</dbReference>
<evidence type="ECO:0000313" key="11">
    <source>
        <dbReference type="Proteomes" id="UP001195483"/>
    </source>
</evidence>
<evidence type="ECO:0000256" key="4">
    <source>
        <dbReference type="ARBA" id="ARBA00022729"/>
    </source>
</evidence>